<proteinExistence type="predicted"/>
<dbReference type="Proteomes" id="UP000228535">
    <property type="component" value="Unassembled WGS sequence"/>
</dbReference>
<evidence type="ECO:0000313" key="2">
    <source>
        <dbReference type="Proteomes" id="UP000228535"/>
    </source>
</evidence>
<dbReference type="EMBL" id="PGFA01000001">
    <property type="protein sequence ID" value="PJJ59022.1"/>
    <property type="molecule type" value="Genomic_DNA"/>
</dbReference>
<dbReference type="Gene3D" id="3.30.70.100">
    <property type="match status" value="1"/>
</dbReference>
<reference evidence="1 2" key="1">
    <citation type="submission" date="2017-11" db="EMBL/GenBank/DDBJ databases">
        <title>Genomic Encyclopedia of Archaeal and Bacterial Type Strains, Phase II (KMG-II): From Individual Species to Whole Genera.</title>
        <authorList>
            <person name="Goeker M."/>
        </authorList>
    </citation>
    <scope>NUCLEOTIDE SEQUENCE [LARGE SCALE GENOMIC DNA]</scope>
    <source>
        <strain evidence="1 2">DSM 11115</strain>
    </source>
</reference>
<dbReference type="SUPFAM" id="SSF54909">
    <property type="entry name" value="Dimeric alpha+beta barrel"/>
    <property type="match status" value="1"/>
</dbReference>
<sequence length="103" mass="12049">MPTIITRIWHGTTAAHHADDYLRYLEASGLADYKNTPGNLGVQVLRRLDGAICHFWTVTRWDSYESIQRFAGPDYDQARYYPDDAQYLLEFEPTVLHCETFEY</sequence>
<comment type="caution">
    <text evidence="1">The sequence shown here is derived from an EMBL/GenBank/DDBJ whole genome shotgun (WGS) entry which is preliminary data.</text>
</comment>
<evidence type="ECO:0008006" key="3">
    <source>
        <dbReference type="Google" id="ProtNLM"/>
    </source>
</evidence>
<dbReference type="AlphaFoldDB" id="A0A2M9BM64"/>
<organism evidence="1 2">
    <name type="scientific">Hymenobacter chitinivorans DSM 11115</name>
    <dbReference type="NCBI Taxonomy" id="1121954"/>
    <lineage>
        <taxon>Bacteria</taxon>
        <taxon>Pseudomonadati</taxon>
        <taxon>Bacteroidota</taxon>
        <taxon>Cytophagia</taxon>
        <taxon>Cytophagales</taxon>
        <taxon>Hymenobacteraceae</taxon>
        <taxon>Hymenobacter</taxon>
    </lineage>
</organism>
<keyword evidence="2" id="KW-1185">Reference proteome</keyword>
<gene>
    <name evidence="1" type="ORF">CLV45_0435</name>
</gene>
<protein>
    <recommendedName>
        <fullName evidence="3">Antibiotic biosynthesis monooxygenase</fullName>
    </recommendedName>
</protein>
<dbReference type="InterPro" id="IPR011008">
    <property type="entry name" value="Dimeric_a/b-barrel"/>
</dbReference>
<name>A0A2M9BM64_9BACT</name>
<dbReference type="RefSeq" id="WP_211289891.1">
    <property type="nucleotide sequence ID" value="NZ_PGFA01000001.1"/>
</dbReference>
<accession>A0A2M9BM64</accession>
<evidence type="ECO:0000313" key="1">
    <source>
        <dbReference type="EMBL" id="PJJ59022.1"/>
    </source>
</evidence>